<dbReference type="Pfam" id="PF25939">
    <property type="entry name" value="DUF7982"/>
    <property type="match status" value="1"/>
</dbReference>
<evidence type="ECO:0000256" key="1">
    <source>
        <dbReference type="SAM" id="Phobius"/>
    </source>
</evidence>
<dbReference type="AlphaFoldDB" id="A0A0M0BQ12"/>
<organism evidence="3 4">
    <name type="scientific">miscellaneous Crenarchaeota group-1 archaeon SG8-32-1</name>
    <dbReference type="NCBI Taxonomy" id="1685124"/>
    <lineage>
        <taxon>Archaea</taxon>
        <taxon>Candidatus Bathyarchaeota</taxon>
        <taxon>MCG-1</taxon>
    </lineage>
</organism>
<proteinExistence type="predicted"/>
<dbReference type="InterPro" id="IPR058288">
    <property type="entry name" value="DUF7982"/>
</dbReference>
<comment type="caution">
    <text evidence="3">The sequence shown here is derived from an EMBL/GenBank/DDBJ whole genome shotgun (WGS) entry which is preliminary data.</text>
</comment>
<feature type="transmembrane region" description="Helical" evidence="1">
    <location>
        <begin position="435"/>
        <end position="459"/>
    </location>
</feature>
<feature type="transmembrane region" description="Helical" evidence="1">
    <location>
        <begin position="49"/>
        <end position="67"/>
    </location>
</feature>
<gene>
    <name evidence="3" type="ORF">AC477_04755</name>
</gene>
<evidence type="ECO:0000313" key="4">
    <source>
        <dbReference type="Proteomes" id="UP000037237"/>
    </source>
</evidence>
<feature type="transmembrane region" description="Helical" evidence="1">
    <location>
        <begin position="21"/>
        <end position="43"/>
    </location>
</feature>
<keyword evidence="1" id="KW-0812">Transmembrane</keyword>
<feature type="transmembrane region" description="Helical" evidence="1">
    <location>
        <begin position="484"/>
        <end position="503"/>
    </location>
</feature>
<keyword evidence="1" id="KW-0472">Membrane</keyword>
<evidence type="ECO:0000313" key="3">
    <source>
        <dbReference type="EMBL" id="KON30672.1"/>
    </source>
</evidence>
<accession>A0A0M0BQ12</accession>
<evidence type="ECO:0000259" key="2">
    <source>
        <dbReference type="Pfam" id="PF25939"/>
    </source>
</evidence>
<sequence>MEMIENRTVDPEGQSIPKPRIRLIFAICWILISIGAASIVISIISISQILAFIGLSLIFWGGILFYIKPEGYAKQVLLDAAMPPTFETLDQIINELGYKGKAIYLPSKYLQDPETYKAYLPKLLEEKPPEPNIILKQEHQLFLKNPEGILFTPPGAQLAKLFEKRLGINFSLVNLNYIKRNLPKLFIEDLEIADNLEIDIEFSSKSLFGIKKTNYGLIYVTITNSLFKNIIKENPKLSKISNTVGSPISSAIACVLTKTTGKPVIIEDVQSSENGNIIRVTFRIEKLEYTEPFQVKTEPVSIPIAESITVPITQKHEIQKSPQSPIVEIPESIIPTINVQRSIGLTLILLGVITIVWIGVLTWNDVFEFNKDLGVSLLAYRIGEPIGLGIGMKFIHYFMIGSVLILSGILAYIQKGKKILDSFIRPPIIPRLFDLSLMLLGALIIVWITELIVFELVVYNKNLIFILFAYGTNTPLSLGIGMNVIYYLMIGLALLLSGALSYLQRNKTSKTQLNVKIDKY</sequence>
<protein>
    <recommendedName>
        <fullName evidence="2">DUF7982 domain-containing protein</fullName>
    </recommendedName>
</protein>
<feature type="domain" description="DUF7982" evidence="2">
    <location>
        <begin position="31"/>
        <end position="276"/>
    </location>
</feature>
<keyword evidence="1" id="KW-1133">Transmembrane helix</keyword>
<name>A0A0M0BQ12_9ARCH</name>
<reference evidence="3 4" key="1">
    <citation type="submission" date="2015-06" db="EMBL/GenBank/DDBJ databases">
        <title>New insights into the roles of widespread benthic archaea in carbon and nitrogen cycling.</title>
        <authorList>
            <person name="Lazar C.S."/>
            <person name="Baker B.J."/>
            <person name="Seitz K.W."/>
            <person name="Hyde A.S."/>
            <person name="Dick G.J."/>
            <person name="Hinrichs K.-U."/>
            <person name="Teske A.P."/>
        </authorList>
    </citation>
    <scope>NUCLEOTIDE SEQUENCE [LARGE SCALE GENOMIC DNA]</scope>
    <source>
        <strain evidence="3">SG8-32-1</strain>
    </source>
</reference>
<feature type="transmembrane region" description="Helical" evidence="1">
    <location>
        <begin position="394"/>
        <end position="414"/>
    </location>
</feature>
<dbReference type="Proteomes" id="UP000037237">
    <property type="component" value="Unassembled WGS sequence"/>
</dbReference>
<feature type="transmembrane region" description="Helical" evidence="1">
    <location>
        <begin position="343"/>
        <end position="363"/>
    </location>
</feature>
<dbReference type="EMBL" id="LFWU01000118">
    <property type="protein sequence ID" value="KON30672.1"/>
    <property type="molecule type" value="Genomic_DNA"/>
</dbReference>